<dbReference type="InterPro" id="IPR012677">
    <property type="entry name" value="Nucleotide-bd_a/b_plait_sf"/>
</dbReference>
<feature type="transmembrane region" description="Helical" evidence="10">
    <location>
        <begin position="422"/>
        <end position="445"/>
    </location>
</feature>
<sequence>MDEDSVHGDSHLKTCVVLGGRGFIGRSLVSRLLRLGNWTVRVADSGHTLHLDESDSLLEDALSSGRASYHCVDVRDKPQIVKVTEGSYVVFYMGATDLRSHDYFDCYKVIVQGTRNVISACRESGVRKLIYNSTADVVFDGSQPIRDGDESLRRPLKFQSMLTDFKAQAEALIKLANNRDGLLTCALRSSIVFGPGDTEFVPFLVNLAKSGYAKFILGSGENISDFTYSENVSHAHICAVKALDSQMEFVAGKEFFITNLKPVRFWDFVSHIVEGLGYPRPSIKLPVRLVLYVFSLLKWTHEKEGLGSNYDTAHQYALLASSTRTFNCNAAKKHLGYTPVVTLEDGIASTLQWFSRDLEKSDDTIIQSTADQLLGCGKVRISSSYGYDDACSQGLTWKESISIFNLDLFASRCLEHAEVSAWLIYIFFQSIFSSLCSHAVADILLWRNEKKTFVSFLVLNLFYYWFFFSGNTFTSSAAQLLFIFAVALYGVSFVPSKIFGFQVNKIPPWRFEISESAVRDLSSDIVVVWNQGVRSFKSLSSGGDWIKFFKIAGSLYLLKLIGSLLLSVGSSIETIPMALSMKPFRADDSGFQSNNLWVGSLTPETTESDLTELFGRYGDIDRITVYSSRGFAFIYYRHVEEAVAAKEALQGANLNGSQIKIEYARPAKPCKSLWVGGIGPNVSKDDLEEEFSKFGKIEDFRFLRERKTAFIDYYEMDDALQAKSMNGKPMGGSFLRVDFLRSQAPKKEQWAGSYDNRNGNMNHKPQYPHSYEDFKGDVQPSKVLWIGFPPTATQCNDEQILHNAMILFGEIERVKSYPSRNFALVEFRSAEEARQCKEGLQGRLFNNPRIKIMYSNDELPPEQDDTSFYSEYNDVVGKEPNWRRPSANGTGILPSPTGPGILPSPAQGTRRPMRSNPDSWEGYDPAQLVRESKRTRRDGSVDGFTPMGVDERSFGRGSVAARPIRGPPDSDHIWRGMIAKGGTPVCCARCVPMGKGIETKLPEVVNCSARTDLNMLAKHYAVAIGCEIVFFVPDREEDFASYTEFLRYLSSKDRAGVAKLDDGTTLFLVPPSDFLTDVLQVTRQERLYGVVLKLPPPAVPVTASYRQESQSNPLHYMDQARDSPANASHSLYPPRENYIRGAPEHLTAASKPSVSEPLRIPNNAAPQAGVSLTPELLATLASILPATSQPAAPESHQPMSGPSTVVSTAHQSNGLYNGEAPSQAWKRGPQTVHDASNQSFQQYGNQYTPAGQLPPPPSRYPPASNNPNYTSGMVHGNMQYQSQSVNMPQLSPLPNMPHNNYSMYTQGSSNHPVSQPMVQQYQPEASMPNQNYGPIPSYQQANFHGVTTNQAQNLNPSQFQAAMQPPADKANLEPQNQALRLQPMISGDGQGTTDGEVDKNQRYQSTLQFAANLLLQIQQKQQQQSSGTPAGQGP</sequence>
<evidence type="ECO:0000256" key="6">
    <source>
        <dbReference type="ARBA" id="ARBA00022989"/>
    </source>
</evidence>
<feature type="compositionally biased region" description="Polar residues" evidence="11">
    <location>
        <begin position="1197"/>
        <end position="1215"/>
    </location>
</feature>
<dbReference type="GO" id="GO:0005634">
    <property type="term" value="C:nucleus"/>
    <property type="evidence" value="ECO:0007669"/>
    <property type="project" value="UniProtKB-SubCell"/>
</dbReference>
<dbReference type="PANTHER" id="PTHR23189">
    <property type="entry name" value="RNA RECOGNITION MOTIF-CONTAINING"/>
    <property type="match status" value="1"/>
</dbReference>
<keyword evidence="8" id="KW-0539">Nucleus</keyword>
<feature type="transmembrane region" description="Helical" evidence="10">
    <location>
        <begin position="556"/>
        <end position="579"/>
    </location>
</feature>
<feature type="region of interest" description="Disordered" evidence="11">
    <location>
        <begin position="1188"/>
        <end position="1269"/>
    </location>
</feature>
<dbReference type="SUPFAM" id="SSF54928">
    <property type="entry name" value="RNA-binding domain, RBD"/>
    <property type="match status" value="2"/>
</dbReference>
<evidence type="ECO:0000313" key="15">
    <source>
        <dbReference type="Proteomes" id="UP000516314"/>
    </source>
</evidence>
<dbReference type="InterPro" id="IPR035979">
    <property type="entry name" value="RBD_domain_sf"/>
</dbReference>
<protein>
    <recommendedName>
        <fullName evidence="10">Reticulon-like protein</fullName>
    </recommendedName>
</protein>
<dbReference type="InterPro" id="IPR036291">
    <property type="entry name" value="NAD(P)-bd_dom_sf"/>
</dbReference>
<evidence type="ECO:0000256" key="11">
    <source>
        <dbReference type="SAM" id="MobiDB-lite"/>
    </source>
</evidence>
<dbReference type="FunFam" id="3.30.70.330:FF:000415">
    <property type="entry name" value="Flowering time control protein FPA"/>
    <property type="match status" value="1"/>
</dbReference>
<accession>A0A7G2EH36</accession>
<dbReference type="InterPro" id="IPR000504">
    <property type="entry name" value="RRM_dom"/>
</dbReference>
<dbReference type="Pfam" id="PF00076">
    <property type="entry name" value="RRM_1"/>
    <property type="match status" value="3"/>
</dbReference>
<name>A0A7G2EH36_ARATH</name>
<evidence type="ECO:0000256" key="8">
    <source>
        <dbReference type="ARBA" id="ARBA00023242"/>
    </source>
</evidence>
<evidence type="ECO:0000259" key="13">
    <source>
        <dbReference type="PROSITE" id="PS50845"/>
    </source>
</evidence>
<dbReference type="SUPFAM" id="SSF51735">
    <property type="entry name" value="NAD(P)-binding Rossmann-fold domains"/>
    <property type="match status" value="1"/>
</dbReference>
<feature type="transmembrane region" description="Helical" evidence="10">
    <location>
        <begin position="480"/>
        <end position="500"/>
    </location>
</feature>
<feature type="transmembrane region" description="Helical" evidence="10">
    <location>
        <begin position="452"/>
        <end position="468"/>
    </location>
</feature>
<evidence type="ECO:0000256" key="5">
    <source>
        <dbReference type="ARBA" id="ARBA00022884"/>
    </source>
</evidence>
<dbReference type="Pfam" id="PF01073">
    <property type="entry name" value="3Beta_HSD"/>
    <property type="match status" value="1"/>
</dbReference>
<keyword evidence="5 9" id="KW-0694">RNA-binding</keyword>
<feature type="domain" description="RRM" evidence="12">
    <location>
        <begin position="594"/>
        <end position="666"/>
    </location>
</feature>
<feature type="compositionally biased region" description="Polar residues" evidence="11">
    <location>
        <begin position="1233"/>
        <end position="1249"/>
    </location>
</feature>
<evidence type="ECO:0000256" key="2">
    <source>
        <dbReference type="ARBA" id="ARBA00004477"/>
    </source>
</evidence>
<evidence type="ECO:0000256" key="1">
    <source>
        <dbReference type="ARBA" id="ARBA00004123"/>
    </source>
</evidence>
<feature type="domain" description="RRM" evidence="12">
    <location>
        <begin position="782"/>
        <end position="857"/>
    </location>
</feature>
<dbReference type="Gene3D" id="3.40.50.720">
    <property type="entry name" value="NAD(P)-binding Rossmann-like Domain"/>
    <property type="match status" value="1"/>
</dbReference>
<dbReference type="Proteomes" id="UP000516314">
    <property type="component" value="Chromosome 2"/>
</dbReference>
<evidence type="ECO:0000256" key="3">
    <source>
        <dbReference type="ARBA" id="ARBA00022692"/>
    </source>
</evidence>
<reference evidence="14 15" key="1">
    <citation type="submission" date="2020-09" db="EMBL/GenBank/DDBJ databases">
        <authorList>
            <person name="Ashkenazy H."/>
        </authorList>
    </citation>
    <scope>NUCLEOTIDE SEQUENCE [LARGE SCALE GENOMIC DNA]</scope>
    <source>
        <strain evidence="15">cv. Cdm-0</strain>
    </source>
</reference>
<dbReference type="SMART" id="SM00360">
    <property type="entry name" value="RRM"/>
    <property type="match status" value="3"/>
</dbReference>
<dbReference type="PROSITE" id="PS50845">
    <property type="entry name" value="RETICULON"/>
    <property type="match status" value="1"/>
</dbReference>
<evidence type="ECO:0000256" key="10">
    <source>
        <dbReference type="RuleBase" id="RU363132"/>
    </source>
</evidence>
<dbReference type="CDD" id="cd21520">
    <property type="entry name" value="SPOC_SF"/>
    <property type="match status" value="1"/>
</dbReference>
<dbReference type="Pfam" id="PF07744">
    <property type="entry name" value="SPOC"/>
    <property type="match status" value="1"/>
</dbReference>
<keyword evidence="4 10" id="KW-0256">Endoplasmic reticulum</keyword>
<evidence type="ECO:0000256" key="9">
    <source>
        <dbReference type="PROSITE-ProRule" id="PRU00176"/>
    </source>
</evidence>
<dbReference type="CDD" id="cd09813">
    <property type="entry name" value="3b-HSD-NSDHL-like_SDR_e"/>
    <property type="match status" value="1"/>
</dbReference>
<gene>
    <name evidence="14" type="ORF">AT9943_LOCUS9324</name>
</gene>
<evidence type="ECO:0000259" key="12">
    <source>
        <dbReference type="PROSITE" id="PS50102"/>
    </source>
</evidence>
<dbReference type="InterPro" id="IPR003388">
    <property type="entry name" value="Reticulon"/>
</dbReference>
<feature type="domain" description="RRM" evidence="12">
    <location>
        <begin position="671"/>
        <end position="742"/>
    </location>
</feature>
<dbReference type="InterPro" id="IPR002225">
    <property type="entry name" value="3Beta_OHSteriod_DH/Estase"/>
</dbReference>
<evidence type="ECO:0000256" key="7">
    <source>
        <dbReference type="ARBA" id="ARBA00023136"/>
    </source>
</evidence>
<dbReference type="GO" id="GO:0006694">
    <property type="term" value="P:steroid biosynthetic process"/>
    <property type="evidence" value="ECO:0007669"/>
    <property type="project" value="InterPro"/>
</dbReference>
<keyword evidence="6 10" id="KW-1133">Transmembrane helix</keyword>
<dbReference type="Gene3D" id="3.30.70.330">
    <property type="match status" value="3"/>
</dbReference>
<keyword evidence="3 10" id="KW-0812">Transmembrane</keyword>
<keyword evidence="7 10" id="KW-0472">Membrane</keyword>
<comment type="subcellular location">
    <subcellularLocation>
        <location evidence="2 10">Endoplasmic reticulum membrane</location>
        <topology evidence="2 10">Multi-pass membrane protein</topology>
    </subcellularLocation>
    <subcellularLocation>
        <location evidence="1">Nucleus</location>
    </subcellularLocation>
</comment>
<dbReference type="Pfam" id="PF02453">
    <property type="entry name" value="Reticulon"/>
    <property type="match status" value="1"/>
</dbReference>
<evidence type="ECO:0000313" key="14">
    <source>
        <dbReference type="EMBL" id="CAD5321247.1"/>
    </source>
</evidence>
<dbReference type="GO" id="GO:0016616">
    <property type="term" value="F:oxidoreductase activity, acting on the CH-OH group of donors, NAD or NADP as acceptor"/>
    <property type="evidence" value="ECO:0007669"/>
    <property type="project" value="InterPro"/>
</dbReference>
<dbReference type="EMBL" id="LR881467">
    <property type="protein sequence ID" value="CAD5321247.1"/>
    <property type="molecule type" value="Genomic_DNA"/>
</dbReference>
<dbReference type="InterPro" id="IPR012921">
    <property type="entry name" value="SPOC_C"/>
</dbReference>
<dbReference type="PROSITE" id="PS50102">
    <property type="entry name" value="RRM"/>
    <property type="match status" value="3"/>
</dbReference>
<dbReference type="GO" id="GO:0005789">
    <property type="term" value="C:endoplasmic reticulum membrane"/>
    <property type="evidence" value="ECO:0007669"/>
    <property type="project" value="UniProtKB-SubCell"/>
</dbReference>
<feature type="domain" description="Reticulon" evidence="13">
    <location>
        <begin position="440"/>
        <end position="563"/>
    </location>
</feature>
<proteinExistence type="predicted"/>
<feature type="region of interest" description="Disordered" evidence="11">
    <location>
        <begin position="879"/>
        <end position="924"/>
    </location>
</feature>
<organism evidence="14 15">
    <name type="scientific">Arabidopsis thaliana</name>
    <name type="common">Mouse-ear cress</name>
    <dbReference type="NCBI Taxonomy" id="3702"/>
    <lineage>
        <taxon>Eukaryota</taxon>
        <taxon>Viridiplantae</taxon>
        <taxon>Streptophyta</taxon>
        <taxon>Embryophyta</taxon>
        <taxon>Tracheophyta</taxon>
        <taxon>Spermatophyta</taxon>
        <taxon>Magnoliopsida</taxon>
        <taxon>eudicotyledons</taxon>
        <taxon>Gunneridae</taxon>
        <taxon>Pentapetalae</taxon>
        <taxon>rosids</taxon>
        <taxon>malvids</taxon>
        <taxon>Brassicales</taxon>
        <taxon>Brassicaceae</taxon>
        <taxon>Camelineae</taxon>
        <taxon>Arabidopsis</taxon>
    </lineage>
</organism>
<dbReference type="CDD" id="cd00590">
    <property type="entry name" value="RRM_SF"/>
    <property type="match status" value="1"/>
</dbReference>
<dbReference type="GO" id="GO:0003723">
    <property type="term" value="F:RNA binding"/>
    <property type="evidence" value="ECO:0007669"/>
    <property type="project" value="UniProtKB-UniRule"/>
</dbReference>
<evidence type="ECO:0000256" key="4">
    <source>
        <dbReference type="ARBA" id="ARBA00022824"/>
    </source>
</evidence>